<sequence length="233" mass="24922">MQSVNESQELPTLTLDGEEIAFTPGETVYEVSTRAGKAVPTLCYDPRLEALGSCRLCVVEVEGQRVPVASCTTRAEDGMKVTTASAKVEAQRRTLLELVASENREVTVDALRGVASQELGTLVERYDAGGGRFAGAQSGASRPDDPNPFILRDYDLCISCYRCVRVCAEQEGDYAISMANRGFATQITVEFGGHLQDSACTFCGQCVQTCPTGALADKKALRFAGDGTLNRGS</sequence>
<keyword evidence="1" id="KW-0004">4Fe-4S</keyword>
<dbReference type="EMBL" id="VXRG01000177">
    <property type="protein sequence ID" value="MXY95877.1"/>
    <property type="molecule type" value="Genomic_DNA"/>
</dbReference>
<keyword evidence="5" id="KW-0411">Iron-sulfur</keyword>
<dbReference type="Pfam" id="PF13510">
    <property type="entry name" value="Fer2_4"/>
    <property type="match status" value="1"/>
</dbReference>
<reference evidence="8" key="1">
    <citation type="submission" date="2019-09" db="EMBL/GenBank/DDBJ databases">
        <title>Characterisation of the sponge microbiome using genome-centric metagenomics.</title>
        <authorList>
            <person name="Engelberts J.P."/>
            <person name="Robbins S.J."/>
            <person name="De Goeij J.M."/>
            <person name="Aranda M."/>
            <person name="Bell S.C."/>
            <person name="Webster N.S."/>
        </authorList>
    </citation>
    <scope>NUCLEOTIDE SEQUENCE</scope>
    <source>
        <strain evidence="8">SB0664_bin_27</strain>
    </source>
</reference>
<dbReference type="GO" id="GO:0051539">
    <property type="term" value="F:4 iron, 4 sulfur cluster binding"/>
    <property type="evidence" value="ECO:0007669"/>
    <property type="project" value="UniProtKB-KW"/>
</dbReference>
<dbReference type="CDD" id="cd00207">
    <property type="entry name" value="fer2"/>
    <property type="match status" value="1"/>
</dbReference>
<dbReference type="PROSITE" id="PS51379">
    <property type="entry name" value="4FE4S_FER_2"/>
    <property type="match status" value="2"/>
</dbReference>
<evidence type="ECO:0000256" key="3">
    <source>
        <dbReference type="ARBA" id="ARBA00022737"/>
    </source>
</evidence>
<evidence type="ECO:0000313" key="8">
    <source>
        <dbReference type="EMBL" id="MXY95877.1"/>
    </source>
</evidence>
<dbReference type="InterPro" id="IPR054351">
    <property type="entry name" value="NADH_UbQ_OxRdtase_ferredoxin"/>
</dbReference>
<dbReference type="GO" id="GO:0046872">
    <property type="term" value="F:metal ion binding"/>
    <property type="evidence" value="ECO:0007669"/>
    <property type="project" value="UniProtKB-KW"/>
</dbReference>
<dbReference type="PANTHER" id="PTHR24960:SF84">
    <property type="entry name" value="HYDROGENASE SUBUNIT"/>
    <property type="match status" value="1"/>
</dbReference>
<evidence type="ECO:0000256" key="5">
    <source>
        <dbReference type="ARBA" id="ARBA00023014"/>
    </source>
</evidence>
<dbReference type="InterPro" id="IPR050157">
    <property type="entry name" value="PSI_iron-sulfur_center"/>
</dbReference>
<dbReference type="InterPro" id="IPR017900">
    <property type="entry name" value="4Fe4S_Fe_S_CS"/>
</dbReference>
<dbReference type="PROSITE" id="PS00198">
    <property type="entry name" value="4FE4S_FER_1"/>
    <property type="match status" value="1"/>
</dbReference>
<comment type="caution">
    <text evidence="8">The sequence shown here is derived from an EMBL/GenBank/DDBJ whole genome shotgun (WGS) entry which is preliminary data.</text>
</comment>
<dbReference type="GO" id="GO:0016020">
    <property type="term" value="C:membrane"/>
    <property type="evidence" value="ECO:0007669"/>
    <property type="project" value="InterPro"/>
</dbReference>
<dbReference type="PANTHER" id="PTHR24960">
    <property type="entry name" value="PHOTOSYSTEM I IRON-SULFUR CENTER-RELATED"/>
    <property type="match status" value="1"/>
</dbReference>
<feature type="domain" description="2Fe-2S ferredoxin-type" evidence="6">
    <location>
        <begin position="11"/>
        <end position="87"/>
    </location>
</feature>
<dbReference type="PROSITE" id="PS00641">
    <property type="entry name" value="COMPLEX1_75K_1"/>
    <property type="match status" value="1"/>
</dbReference>
<dbReference type="GO" id="GO:0042773">
    <property type="term" value="P:ATP synthesis coupled electron transport"/>
    <property type="evidence" value="ECO:0007669"/>
    <property type="project" value="InterPro"/>
</dbReference>
<feature type="domain" description="4Fe-4S ferredoxin-type" evidence="7">
    <location>
        <begin position="191"/>
        <end position="220"/>
    </location>
</feature>
<dbReference type="SUPFAM" id="SSF54292">
    <property type="entry name" value="2Fe-2S ferredoxin-like"/>
    <property type="match status" value="1"/>
</dbReference>
<dbReference type="InterPro" id="IPR017896">
    <property type="entry name" value="4Fe4S_Fe-S-bd"/>
</dbReference>
<protein>
    <submittedName>
        <fullName evidence="8">4Fe-4S dicluster domain-containing protein</fullName>
    </submittedName>
</protein>
<dbReference type="PROSITE" id="PS51085">
    <property type="entry name" value="2FE2S_FER_2"/>
    <property type="match status" value="1"/>
</dbReference>
<evidence type="ECO:0000256" key="1">
    <source>
        <dbReference type="ARBA" id="ARBA00022485"/>
    </source>
</evidence>
<evidence type="ECO:0000259" key="7">
    <source>
        <dbReference type="PROSITE" id="PS51379"/>
    </source>
</evidence>
<keyword evidence="4" id="KW-0408">Iron</keyword>
<dbReference type="GO" id="GO:0008137">
    <property type="term" value="F:NADH dehydrogenase (ubiquinone) activity"/>
    <property type="evidence" value="ECO:0007669"/>
    <property type="project" value="InterPro"/>
</dbReference>
<gene>
    <name evidence="8" type="ORF">F4Y42_20750</name>
</gene>
<accession>A0A6B0YYZ6</accession>
<dbReference type="Gene3D" id="3.10.20.740">
    <property type="match status" value="1"/>
</dbReference>
<dbReference type="InterPro" id="IPR001041">
    <property type="entry name" value="2Fe-2S_ferredoxin-type"/>
</dbReference>
<dbReference type="AlphaFoldDB" id="A0A6B0YYZ6"/>
<evidence type="ECO:0000256" key="4">
    <source>
        <dbReference type="ARBA" id="ARBA00023004"/>
    </source>
</evidence>
<dbReference type="InterPro" id="IPR000283">
    <property type="entry name" value="NADH_UbQ_OxRdtase_75kDa_su_CS"/>
</dbReference>
<dbReference type="InterPro" id="IPR036010">
    <property type="entry name" value="2Fe-2S_ferredoxin-like_sf"/>
</dbReference>
<dbReference type="FunFam" id="3.30.70.20:FF:000035">
    <property type="entry name" value="Iron hydrogenase 1"/>
    <property type="match status" value="1"/>
</dbReference>
<feature type="domain" description="4Fe-4S ferredoxin-type" evidence="7">
    <location>
        <begin position="148"/>
        <end position="181"/>
    </location>
</feature>
<dbReference type="Gene3D" id="3.30.70.20">
    <property type="match status" value="1"/>
</dbReference>
<dbReference type="SUPFAM" id="SSF54862">
    <property type="entry name" value="4Fe-4S ferredoxins"/>
    <property type="match status" value="1"/>
</dbReference>
<dbReference type="Pfam" id="PF22117">
    <property type="entry name" value="Fer4_Nqo3"/>
    <property type="match status" value="1"/>
</dbReference>
<name>A0A6B0YYZ6_9CHLR</name>
<organism evidence="8">
    <name type="scientific">Caldilineaceae bacterium SB0664_bin_27</name>
    <dbReference type="NCBI Taxonomy" id="2605260"/>
    <lineage>
        <taxon>Bacteria</taxon>
        <taxon>Bacillati</taxon>
        <taxon>Chloroflexota</taxon>
        <taxon>Caldilineae</taxon>
        <taxon>Caldilineales</taxon>
        <taxon>Caldilineaceae</taxon>
    </lineage>
</organism>
<proteinExistence type="predicted"/>
<evidence type="ECO:0000256" key="2">
    <source>
        <dbReference type="ARBA" id="ARBA00022723"/>
    </source>
</evidence>
<keyword evidence="3" id="KW-0677">Repeat</keyword>
<evidence type="ECO:0000259" key="6">
    <source>
        <dbReference type="PROSITE" id="PS51085"/>
    </source>
</evidence>
<keyword evidence="2" id="KW-0479">Metal-binding</keyword>